<dbReference type="GO" id="GO:0008017">
    <property type="term" value="F:microtubule binding"/>
    <property type="evidence" value="ECO:0007669"/>
    <property type="project" value="TreeGrafter"/>
</dbReference>
<dbReference type="InterPro" id="IPR046465">
    <property type="entry name" value="BORCS6_C"/>
</dbReference>
<dbReference type="Gene3D" id="1.20.120.1240">
    <property type="entry name" value="Dynamin, middle domain"/>
    <property type="match status" value="1"/>
</dbReference>
<dbReference type="InterPro" id="IPR001401">
    <property type="entry name" value="Dynamin_GTPase"/>
</dbReference>
<dbReference type="Pfam" id="PF10157">
    <property type="entry name" value="BORCS6"/>
    <property type="match status" value="1"/>
</dbReference>
<evidence type="ECO:0000256" key="1">
    <source>
        <dbReference type="ARBA" id="ARBA00022741"/>
    </source>
</evidence>
<evidence type="ECO:0000259" key="4">
    <source>
        <dbReference type="PROSITE" id="PS51718"/>
    </source>
</evidence>
<dbReference type="InterPro" id="IPR027417">
    <property type="entry name" value="P-loop_NTPase"/>
</dbReference>
<dbReference type="CDD" id="cd08771">
    <property type="entry name" value="DLP_1"/>
    <property type="match status" value="1"/>
</dbReference>
<evidence type="ECO:0000256" key="2">
    <source>
        <dbReference type="ARBA" id="ARBA00023134"/>
    </source>
</evidence>
<sequence length="732" mass="81099">MENDDTINGNSEATPVSEAAGSQQPTRHADGGGGQEDANAGHGDQPREPEPSDRRKEILQALVAVERDSAAIAESFSSLFASLRLSLSQATSSTVDHMNCFSDAAGRLQECVLDASTKGNRYINSCLRFESRPLFVIFGEGSSHESYAILKNHEIFVMLLFFYSKEFYFLGRRRFNEEMKGMDALATQLVGLISAVIYIEISSHKLTYLRTERHPFVSTEVSFLFLSMGSLVSLPLAYARNTKMDGGGRSSRSKRKAGLLKPENEENPLSSEDSCKKSNRLISLQEQGVQEEEKAMEIIQAPIISSYNDRIRPLLDVVDRLRHLKITEEGIQLPTIVVVGDQLSGKSSVLESLAGISLPRGQGISGAIVPTDEQHIADAITAATDAIAGKGKGISNNPLTLIVKMKGVPDLTMVDLHGITRVPVPGQPEDIYEQISKIIMEFIAQEESIILNVLSATVDFSTCESIRMSQRVDKIGQRTLAVVTKADKSPEGLLEKVSGDDVYIGLGYVCVRNRIGDESYEQARVEEARLFENHSLLSRINKSMVGIPVLAQKLVQIQAMIIVKCLPDIVRKINHKLSANVDDLNSLPQNLTSVSEAMASFMHVLGSCKESLRKILVRGEFDEYPDEIEMHSTARLAEMLDKFSDELRCKSFEGDLKSNFLLEEINVMQENRSIGLPNFSPRAAFLTLLQKKAKEIHHTPFNFVDKIWSYIGEVMDSVLRRHSDNYPQLLSS</sequence>
<dbReference type="InterPro" id="IPR045063">
    <property type="entry name" value="Dynamin_N"/>
</dbReference>
<dbReference type="SMART" id="SM00053">
    <property type="entry name" value="DYNc"/>
    <property type="match status" value="1"/>
</dbReference>
<gene>
    <name evidence="5" type="ORF">Sango_2264800</name>
</gene>
<feature type="domain" description="Dynamin-type G" evidence="4">
    <location>
        <begin position="330"/>
        <end position="567"/>
    </location>
</feature>
<dbReference type="AlphaFoldDB" id="A0AAE1W9L6"/>
<dbReference type="InterPro" id="IPR030381">
    <property type="entry name" value="G_DYNAMIN_dom"/>
</dbReference>
<dbReference type="GO" id="GO:0005525">
    <property type="term" value="F:GTP binding"/>
    <property type="evidence" value="ECO:0007669"/>
    <property type="project" value="InterPro"/>
</dbReference>
<dbReference type="GO" id="GO:0003924">
    <property type="term" value="F:GTPase activity"/>
    <property type="evidence" value="ECO:0007669"/>
    <property type="project" value="InterPro"/>
</dbReference>
<organism evidence="5 6">
    <name type="scientific">Sesamum angolense</name>
    <dbReference type="NCBI Taxonomy" id="2727404"/>
    <lineage>
        <taxon>Eukaryota</taxon>
        <taxon>Viridiplantae</taxon>
        <taxon>Streptophyta</taxon>
        <taxon>Embryophyta</taxon>
        <taxon>Tracheophyta</taxon>
        <taxon>Spermatophyta</taxon>
        <taxon>Magnoliopsida</taxon>
        <taxon>eudicotyledons</taxon>
        <taxon>Gunneridae</taxon>
        <taxon>Pentapetalae</taxon>
        <taxon>asterids</taxon>
        <taxon>lamiids</taxon>
        <taxon>Lamiales</taxon>
        <taxon>Pedaliaceae</taxon>
        <taxon>Sesamum</taxon>
    </lineage>
</organism>
<evidence type="ECO:0000313" key="5">
    <source>
        <dbReference type="EMBL" id="KAK4389278.1"/>
    </source>
</evidence>
<feature type="region of interest" description="Disordered" evidence="3">
    <location>
        <begin position="243"/>
        <end position="274"/>
    </location>
</feature>
<accession>A0AAE1W9L6</accession>
<protein>
    <submittedName>
        <fullName evidence="5">Dynamin-related protein 4C</fullName>
    </submittedName>
</protein>
<evidence type="ECO:0000256" key="3">
    <source>
        <dbReference type="SAM" id="MobiDB-lite"/>
    </source>
</evidence>
<dbReference type="GO" id="GO:0005874">
    <property type="term" value="C:microtubule"/>
    <property type="evidence" value="ECO:0007669"/>
    <property type="project" value="TreeGrafter"/>
</dbReference>
<dbReference type="PROSITE" id="PS51718">
    <property type="entry name" value="G_DYNAMIN_2"/>
    <property type="match status" value="1"/>
</dbReference>
<dbReference type="InterPro" id="IPR022812">
    <property type="entry name" value="Dynamin"/>
</dbReference>
<dbReference type="PANTHER" id="PTHR11566:SF173">
    <property type="entry name" value="DYNAMIN-RELATED PROTEIN 4C"/>
    <property type="match status" value="1"/>
</dbReference>
<dbReference type="Gene3D" id="3.40.50.300">
    <property type="entry name" value="P-loop containing nucleotide triphosphate hydrolases"/>
    <property type="match status" value="1"/>
</dbReference>
<dbReference type="PANTHER" id="PTHR11566">
    <property type="entry name" value="DYNAMIN"/>
    <property type="match status" value="1"/>
</dbReference>
<comment type="caution">
    <text evidence="5">The sequence shown here is derived from an EMBL/GenBank/DDBJ whole genome shotgun (WGS) entry which is preliminary data.</text>
</comment>
<reference evidence="5" key="2">
    <citation type="journal article" date="2024" name="Plant">
        <title>Genomic evolution and insights into agronomic trait innovations of Sesamum species.</title>
        <authorList>
            <person name="Miao H."/>
            <person name="Wang L."/>
            <person name="Qu L."/>
            <person name="Liu H."/>
            <person name="Sun Y."/>
            <person name="Le M."/>
            <person name="Wang Q."/>
            <person name="Wei S."/>
            <person name="Zheng Y."/>
            <person name="Lin W."/>
            <person name="Duan Y."/>
            <person name="Cao H."/>
            <person name="Xiong S."/>
            <person name="Wang X."/>
            <person name="Wei L."/>
            <person name="Li C."/>
            <person name="Ma Q."/>
            <person name="Ju M."/>
            <person name="Zhao R."/>
            <person name="Li G."/>
            <person name="Mu C."/>
            <person name="Tian Q."/>
            <person name="Mei H."/>
            <person name="Zhang T."/>
            <person name="Gao T."/>
            <person name="Zhang H."/>
        </authorList>
    </citation>
    <scope>NUCLEOTIDE SEQUENCE</scope>
    <source>
        <strain evidence="5">K16</strain>
    </source>
</reference>
<dbReference type="GO" id="GO:0005737">
    <property type="term" value="C:cytoplasm"/>
    <property type="evidence" value="ECO:0007669"/>
    <property type="project" value="TreeGrafter"/>
</dbReference>
<feature type="region of interest" description="Disordered" evidence="3">
    <location>
        <begin position="1"/>
        <end position="54"/>
    </location>
</feature>
<dbReference type="EMBL" id="JACGWL010000013">
    <property type="protein sequence ID" value="KAK4389278.1"/>
    <property type="molecule type" value="Genomic_DNA"/>
</dbReference>
<dbReference type="GO" id="GO:0016020">
    <property type="term" value="C:membrane"/>
    <property type="evidence" value="ECO:0007669"/>
    <property type="project" value="TreeGrafter"/>
</dbReference>
<proteinExistence type="predicted"/>
<feature type="compositionally biased region" description="Polar residues" evidence="3">
    <location>
        <begin position="1"/>
        <end position="26"/>
    </location>
</feature>
<reference evidence="5" key="1">
    <citation type="submission" date="2020-06" db="EMBL/GenBank/DDBJ databases">
        <authorList>
            <person name="Li T."/>
            <person name="Hu X."/>
            <person name="Zhang T."/>
            <person name="Song X."/>
            <person name="Zhang H."/>
            <person name="Dai N."/>
            <person name="Sheng W."/>
            <person name="Hou X."/>
            <person name="Wei L."/>
        </authorList>
    </citation>
    <scope>NUCLEOTIDE SEQUENCE</scope>
    <source>
        <strain evidence="5">K16</strain>
        <tissue evidence="5">Leaf</tissue>
    </source>
</reference>
<keyword evidence="1" id="KW-0547">Nucleotide-binding</keyword>
<dbReference type="SUPFAM" id="SSF52540">
    <property type="entry name" value="P-loop containing nucleoside triphosphate hydrolases"/>
    <property type="match status" value="1"/>
</dbReference>
<dbReference type="Proteomes" id="UP001289374">
    <property type="component" value="Unassembled WGS sequence"/>
</dbReference>
<keyword evidence="2" id="KW-0342">GTP-binding</keyword>
<dbReference type="InterPro" id="IPR000375">
    <property type="entry name" value="Dynamin_stalk"/>
</dbReference>
<evidence type="ECO:0000313" key="6">
    <source>
        <dbReference type="Proteomes" id="UP001289374"/>
    </source>
</evidence>
<keyword evidence="6" id="KW-1185">Reference proteome</keyword>
<feature type="compositionally biased region" description="Basic and acidic residues" evidence="3">
    <location>
        <begin position="44"/>
        <end position="54"/>
    </location>
</feature>
<dbReference type="Pfam" id="PF00350">
    <property type="entry name" value="Dynamin_N"/>
    <property type="match status" value="1"/>
</dbReference>
<name>A0AAE1W9L6_9LAMI</name>
<dbReference type="Pfam" id="PF01031">
    <property type="entry name" value="Dynamin_M"/>
    <property type="match status" value="1"/>
</dbReference>